<dbReference type="SUPFAM" id="SSF54427">
    <property type="entry name" value="NTF2-like"/>
    <property type="match status" value="1"/>
</dbReference>
<sequence length="142" mass="15621">MPDEAFRKAMVQEYARRLNAGDVEGALDLFTDDVVFEDPVGRPPTVGREALRRHLVLSVENHVEETPGESVTSMCGRFVVTPARVVLRTPAVMSLYIIGIVEFNDEGLGCHVRAFWGMTDMTVGVARHPDATAQADATRQHA</sequence>
<organism evidence="2 3">
    <name type="scientific">Actinomadura fibrosa</name>
    <dbReference type="NCBI Taxonomy" id="111802"/>
    <lineage>
        <taxon>Bacteria</taxon>
        <taxon>Bacillati</taxon>
        <taxon>Actinomycetota</taxon>
        <taxon>Actinomycetes</taxon>
        <taxon>Streptosporangiales</taxon>
        <taxon>Thermomonosporaceae</taxon>
        <taxon>Actinomadura</taxon>
    </lineage>
</organism>
<proteinExistence type="predicted"/>
<evidence type="ECO:0000313" key="3">
    <source>
        <dbReference type="Proteomes" id="UP001597063"/>
    </source>
</evidence>
<dbReference type="Pfam" id="PF12680">
    <property type="entry name" value="SnoaL_2"/>
    <property type="match status" value="1"/>
</dbReference>
<dbReference type="Proteomes" id="UP001597063">
    <property type="component" value="Unassembled WGS sequence"/>
</dbReference>
<evidence type="ECO:0000259" key="1">
    <source>
        <dbReference type="Pfam" id="PF12680"/>
    </source>
</evidence>
<evidence type="ECO:0000313" key="2">
    <source>
        <dbReference type="EMBL" id="MFD0690923.1"/>
    </source>
</evidence>
<accession>A0ABW2XZE0</accession>
<gene>
    <name evidence="2" type="ORF">ACFQZM_40980</name>
</gene>
<keyword evidence="3" id="KW-1185">Reference proteome</keyword>
<protein>
    <submittedName>
        <fullName evidence="2">Nuclear transport factor 2 family protein</fullName>
    </submittedName>
</protein>
<dbReference type="RefSeq" id="WP_131756403.1">
    <property type="nucleotide sequence ID" value="NZ_CAACUY010000016.1"/>
</dbReference>
<comment type="caution">
    <text evidence="2">The sequence shown here is derived from an EMBL/GenBank/DDBJ whole genome shotgun (WGS) entry which is preliminary data.</text>
</comment>
<reference evidence="3" key="1">
    <citation type="journal article" date="2019" name="Int. J. Syst. Evol. Microbiol.">
        <title>The Global Catalogue of Microorganisms (GCM) 10K type strain sequencing project: providing services to taxonomists for standard genome sequencing and annotation.</title>
        <authorList>
            <consortium name="The Broad Institute Genomics Platform"/>
            <consortium name="The Broad Institute Genome Sequencing Center for Infectious Disease"/>
            <person name="Wu L."/>
            <person name="Ma J."/>
        </authorList>
    </citation>
    <scope>NUCLEOTIDE SEQUENCE [LARGE SCALE GENOMIC DNA]</scope>
    <source>
        <strain evidence="3">JCM 9371</strain>
    </source>
</reference>
<dbReference type="EMBL" id="JBHTGP010000024">
    <property type="protein sequence ID" value="MFD0690923.1"/>
    <property type="molecule type" value="Genomic_DNA"/>
</dbReference>
<dbReference type="InterPro" id="IPR037401">
    <property type="entry name" value="SnoaL-like"/>
</dbReference>
<dbReference type="InterPro" id="IPR032710">
    <property type="entry name" value="NTF2-like_dom_sf"/>
</dbReference>
<name>A0ABW2XZE0_9ACTN</name>
<dbReference type="Gene3D" id="3.10.450.50">
    <property type="match status" value="1"/>
</dbReference>
<feature type="domain" description="SnoaL-like" evidence="1">
    <location>
        <begin position="11"/>
        <end position="105"/>
    </location>
</feature>